<dbReference type="EMBL" id="CP015959">
    <property type="protein sequence ID" value="QLB64743.1"/>
    <property type="molecule type" value="Genomic_DNA"/>
</dbReference>
<organism evidence="1 2">
    <name type="scientific">Paraburkholderia caribensis</name>
    <dbReference type="NCBI Taxonomy" id="75105"/>
    <lineage>
        <taxon>Bacteria</taxon>
        <taxon>Pseudomonadati</taxon>
        <taxon>Pseudomonadota</taxon>
        <taxon>Betaproteobacteria</taxon>
        <taxon>Burkholderiales</taxon>
        <taxon>Burkholderiaceae</taxon>
        <taxon>Paraburkholderia</taxon>
    </lineage>
</organism>
<name>A0A9Q6WN78_9BURK</name>
<gene>
    <name evidence="1" type="ORF">A9O66_20065</name>
</gene>
<evidence type="ECO:0000313" key="1">
    <source>
        <dbReference type="EMBL" id="QLB64743.1"/>
    </source>
</evidence>
<sequence>MPFLRVVASATLRAGGPVKLAGRPAHSHSGLLPAWWPHSPHHRNLTSIANPKRTREELKRSSFTFHNVGTGCHCAINGNVAELFAVDVRFQLRGASTGRLRHSLAN</sequence>
<dbReference type="AlphaFoldDB" id="A0A9Q6WN78"/>
<accession>A0A9Q6WN78</accession>
<protein>
    <submittedName>
        <fullName evidence="1">Uncharacterized protein</fullName>
    </submittedName>
</protein>
<reference evidence="1 2" key="1">
    <citation type="journal article" date="2014" name="Genome Announc.">
        <title>Draft Genome Sequence of the Haloacid-Degrading Burkholderia caribensis Strain MBA4.</title>
        <authorList>
            <person name="Pan Y."/>
            <person name="Kong K.F."/>
            <person name="Tsang J.S."/>
        </authorList>
    </citation>
    <scope>NUCLEOTIDE SEQUENCE [LARGE SCALE GENOMIC DNA]</scope>
    <source>
        <strain evidence="1 2">852011</strain>
    </source>
</reference>
<evidence type="ECO:0000313" key="2">
    <source>
        <dbReference type="Proteomes" id="UP000509548"/>
    </source>
</evidence>
<proteinExistence type="predicted"/>
<dbReference type="Proteomes" id="UP000509548">
    <property type="component" value="Chromosome 2"/>
</dbReference>